<dbReference type="SUPFAM" id="SSF52266">
    <property type="entry name" value="SGNH hydrolase"/>
    <property type="match status" value="1"/>
</dbReference>
<feature type="signal peptide" evidence="2">
    <location>
        <begin position="1"/>
        <end position="19"/>
    </location>
</feature>
<comment type="similarity">
    <text evidence="1">Belongs to the 'GDSL' lipolytic enzyme family.</text>
</comment>
<evidence type="ECO:0000313" key="3">
    <source>
        <dbReference type="EMBL" id="MCL9683142.1"/>
    </source>
</evidence>
<protein>
    <submittedName>
        <fullName evidence="3">SGNH/GDSL hydrolase family protein</fullName>
    </submittedName>
</protein>
<dbReference type="PROSITE" id="PS01098">
    <property type="entry name" value="LIPASE_GDSL_SER"/>
    <property type="match status" value="1"/>
</dbReference>
<dbReference type="AlphaFoldDB" id="A0A9X2CZH3"/>
<reference evidence="3" key="1">
    <citation type="submission" date="2021-11" db="EMBL/GenBank/DDBJ databases">
        <title>Legionella maioricencis sp. nov., a new species isolated from hot water samples in Mallorca.</title>
        <authorList>
            <person name="Crespi S."/>
            <person name="Drasar V."/>
            <person name="Salva-Serra F."/>
            <person name="Jaen-Luchoro D."/>
            <person name="Pineiro-Iglesias B."/>
            <person name="Aliaga F."/>
            <person name="Fernandez-Juarez V."/>
            <person name="Coll G."/>
            <person name="Moore E.R.B."/>
            <person name="Bennasar-Figueras A."/>
        </authorList>
    </citation>
    <scope>NUCLEOTIDE SEQUENCE</scope>
    <source>
        <strain evidence="3">HCPI-6</strain>
    </source>
</reference>
<keyword evidence="4" id="KW-1185">Reference proteome</keyword>
<dbReference type="PANTHER" id="PTHR22835">
    <property type="entry name" value="ZINC FINGER FYVE DOMAIN CONTAINING PROTEIN"/>
    <property type="match status" value="1"/>
</dbReference>
<dbReference type="InterPro" id="IPR036514">
    <property type="entry name" value="SGNH_hydro_sf"/>
</dbReference>
<proteinExistence type="inferred from homology"/>
<feature type="chain" id="PRO_5040726720" evidence="2">
    <location>
        <begin position="20"/>
        <end position="352"/>
    </location>
</feature>
<keyword evidence="2" id="KW-0732">Signal</keyword>
<name>A0A9X2CZH3_9GAMM</name>
<dbReference type="Pfam" id="PF00657">
    <property type="entry name" value="Lipase_GDSL"/>
    <property type="match status" value="1"/>
</dbReference>
<dbReference type="EMBL" id="JAJKBJ010000002">
    <property type="protein sequence ID" value="MCL9683142.1"/>
    <property type="molecule type" value="Genomic_DNA"/>
</dbReference>
<dbReference type="RefSeq" id="WP_250422291.1">
    <property type="nucleotide sequence ID" value="NZ_JAJKBJ010000002.1"/>
</dbReference>
<comment type="caution">
    <text evidence="3">The sequence shown here is derived from an EMBL/GenBank/DDBJ whole genome shotgun (WGS) entry which is preliminary data.</text>
</comment>
<evidence type="ECO:0000256" key="1">
    <source>
        <dbReference type="ARBA" id="ARBA00008668"/>
    </source>
</evidence>
<gene>
    <name evidence="3" type="ORF">LOX96_03460</name>
</gene>
<dbReference type="Gene3D" id="3.40.50.1110">
    <property type="entry name" value="SGNH hydrolase"/>
    <property type="match status" value="1"/>
</dbReference>
<evidence type="ECO:0000313" key="4">
    <source>
        <dbReference type="Proteomes" id="UP001139721"/>
    </source>
</evidence>
<dbReference type="InterPro" id="IPR001087">
    <property type="entry name" value="GDSL"/>
</dbReference>
<dbReference type="PANTHER" id="PTHR22835:SF659">
    <property type="entry name" value="GDSL LIPASE_ACYLHYDROLASE, PUTATIVE (AFU_ORTHOLOGUE AFUA_2G00510)-RELATED"/>
    <property type="match status" value="1"/>
</dbReference>
<accession>A0A9X2CZH3</accession>
<dbReference type="InterPro" id="IPR008265">
    <property type="entry name" value="Lipase_GDSL_AS"/>
</dbReference>
<dbReference type="GO" id="GO:0006629">
    <property type="term" value="P:lipid metabolic process"/>
    <property type="evidence" value="ECO:0007669"/>
    <property type="project" value="InterPro"/>
</dbReference>
<keyword evidence="3" id="KW-0378">Hydrolase</keyword>
<sequence>MKKMMCVILGLLFSVFCFAANKRFDTMVIFGDSLSDTGNLYRYMWYKFPISPPYFQGRFSNGLLWIEQLYNSYYPQGYSEGFQNYAVGGAGAVLSYKQNLPFTLAIELNDYLYWNTYDKKETSLYTIWIGANNYLNGPTNIEEITSSVVNAIGEAVERLISYGGNKFFIPNIPDLGLLPQAEDTHLQPLLTELTLIHNRKLAAKIKALKLKHPEALFVYFDLYSFFNGAIDHAQDYGFSNVVDPCYMGSYSGWLLKYQPDDQSLFAFLKEQAPQFDLLRWEMIKNNPELREAAATSYLYQLIPLKDKAEPLNCDGYVFWDHVHPTDKVHYYIAQKAREALDAAGLEAFTSIL</sequence>
<dbReference type="GO" id="GO:0016298">
    <property type="term" value="F:lipase activity"/>
    <property type="evidence" value="ECO:0007669"/>
    <property type="project" value="InterPro"/>
</dbReference>
<dbReference type="CDD" id="cd01846">
    <property type="entry name" value="fatty_acyltransferase_like"/>
    <property type="match status" value="1"/>
</dbReference>
<dbReference type="Proteomes" id="UP001139721">
    <property type="component" value="Unassembled WGS sequence"/>
</dbReference>
<organism evidence="3 4">
    <name type="scientific">Legionella maioricensis</name>
    <dbReference type="NCBI Taxonomy" id="2896528"/>
    <lineage>
        <taxon>Bacteria</taxon>
        <taxon>Pseudomonadati</taxon>
        <taxon>Pseudomonadota</taxon>
        <taxon>Gammaproteobacteria</taxon>
        <taxon>Legionellales</taxon>
        <taxon>Legionellaceae</taxon>
        <taxon>Legionella</taxon>
    </lineage>
</organism>
<evidence type="ECO:0000256" key="2">
    <source>
        <dbReference type="SAM" id="SignalP"/>
    </source>
</evidence>